<dbReference type="InterPro" id="IPR021109">
    <property type="entry name" value="Peptidase_aspartic_dom_sf"/>
</dbReference>
<dbReference type="Gramene" id="C.cajan_14525.t">
    <property type="protein sequence ID" value="C.cajan_14525.t.cds1"/>
    <property type="gene ID" value="C.cajan_14525"/>
</dbReference>
<dbReference type="EMBL" id="CM003612">
    <property type="protein sequence ID" value="KYP59519.1"/>
    <property type="molecule type" value="Genomic_DNA"/>
</dbReference>
<dbReference type="OMA" id="ITHAYSC"/>
<name>A0A151SXI0_CAJCA</name>
<dbReference type="STRING" id="3821.A0A151SXI0"/>
<protein>
    <submittedName>
        <fullName evidence="1">Uncharacterized protein</fullName>
    </submittedName>
</protein>
<organism evidence="1 2">
    <name type="scientific">Cajanus cajan</name>
    <name type="common">Pigeon pea</name>
    <name type="synonym">Cajanus indicus</name>
    <dbReference type="NCBI Taxonomy" id="3821"/>
    <lineage>
        <taxon>Eukaryota</taxon>
        <taxon>Viridiplantae</taxon>
        <taxon>Streptophyta</taxon>
        <taxon>Embryophyta</taxon>
        <taxon>Tracheophyta</taxon>
        <taxon>Spermatophyta</taxon>
        <taxon>Magnoliopsida</taxon>
        <taxon>eudicotyledons</taxon>
        <taxon>Gunneridae</taxon>
        <taxon>Pentapetalae</taxon>
        <taxon>rosids</taxon>
        <taxon>fabids</taxon>
        <taxon>Fabales</taxon>
        <taxon>Fabaceae</taxon>
        <taxon>Papilionoideae</taxon>
        <taxon>50 kb inversion clade</taxon>
        <taxon>NPAAA clade</taxon>
        <taxon>indigoferoid/millettioid clade</taxon>
        <taxon>Phaseoleae</taxon>
        <taxon>Cajanus</taxon>
    </lineage>
</organism>
<sequence>MIVQAFNRFRREVMGEITLLIQIGPTTFNVEFQVMDITHAYSCLQGRPWIHQARVVPSTLHHKVKFTVDDKIIVVPAEEDFLISKLLTIPYVDAIEEALDTTFQALEIANFERVSSNGILIT</sequence>
<evidence type="ECO:0000313" key="2">
    <source>
        <dbReference type="Proteomes" id="UP000075243"/>
    </source>
</evidence>
<keyword evidence="2" id="KW-1185">Reference proteome</keyword>
<proteinExistence type="predicted"/>
<evidence type="ECO:0000313" key="1">
    <source>
        <dbReference type="EMBL" id="KYP59519.1"/>
    </source>
</evidence>
<gene>
    <name evidence="1" type="ORF">KK1_014955</name>
</gene>
<dbReference type="PANTHER" id="PTHR33240">
    <property type="entry name" value="OS08G0508500 PROTEIN"/>
    <property type="match status" value="1"/>
</dbReference>
<dbReference type="Proteomes" id="UP000075243">
    <property type="component" value="Chromosome 10"/>
</dbReference>
<accession>A0A151SXI0</accession>
<dbReference type="AlphaFoldDB" id="A0A151SXI0"/>
<reference evidence="1 2" key="1">
    <citation type="journal article" date="2012" name="Nat. Biotechnol.">
        <title>Draft genome sequence of pigeonpea (Cajanus cajan), an orphan legume crop of resource-poor farmers.</title>
        <authorList>
            <person name="Varshney R.K."/>
            <person name="Chen W."/>
            <person name="Li Y."/>
            <person name="Bharti A.K."/>
            <person name="Saxena R.K."/>
            <person name="Schlueter J.A."/>
            <person name="Donoghue M.T."/>
            <person name="Azam S."/>
            <person name="Fan G."/>
            <person name="Whaley A.M."/>
            <person name="Farmer A.D."/>
            <person name="Sheridan J."/>
            <person name="Iwata A."/>
            <person name="Tuteja R."/>
            <person name="Penmetsa R.V."/>
            <person name="Wu W."/>
            <person name="Upadhyaya H.D."/>
            <person name="Yang S.P."/>
            <person name="Shah T."/>
            <person name="Saxena K.B."/>
            <person name="Michael T."/>
            <person name="McCombie W.R."/>
            <person name="Yang B."/>
            <person name="Zhang G."/>
            <person name="Yang H."/>
            <person name="Wang J."/>
            <person name="Spillane C."/>
            <person name="Cook D.R."/>
            <person name="May G.D."/>
            <person name="Xu X."/>
            <person name="Jackson S.A."/>
        </authorList>
    </citation>
    <scope>NUCLEOTIDE SEQUENCE [LARGE SCALE GENOMIC DNA]</scope>
    <source>
        <strain evidence="2">cv. Asha</strain>
    </source>
</reference>
<dbReference type="Gene3D" id="2.40.70.10">
    <property type="entry name" value="Acid Proteases"/>
    <property type="match status" value="1"/>
</dbReference>
<dbReference type="PANTHER" id="PTHR33240:SF15">
    <property type="entry name" value="GAG-PRO-LIKE PROTEIN"/>
    <property type="match status" value="1"/>
</dbReference>